<name>A0AAN9A530_HALRR</name>
<reference evidence="1 2" key="1">
    <citation type="submission" date="2023-11" db="EMBL/GenBank/DDBJ databases">
        <title>Halocaridina rubra genome assembly.</title>
        <authorList>
            <person name="Smith C."/>
        </authorList>
    </citation>
    <scope>NUCLEOTIDE SEQUENCE [LARGE SCALE GENOMIC DNA]</scope>
    <source>
        <strain evidence="1">EP-1</strain>
        <tissue evidence="1">Whole</tissue>
    </source>
</reference>
<accession>A0AAN9A530</accession>
<keyword evidence="2" id="KW-1185">Reference proteome</keyword>
<dbReference type="AlphaFoldDB" id="A0AAN9A530"/>
<gene>
    <name evidence="1" type="ORF">SK128_028352</name>
</gene>
<proteinExistence type="predicted"/>
<sequence length="415" mass="43516">MAEEHEEIPSPEHKIFTNRELEESFTLIEEVLAKFEALDPNIVSLFQVDDSCIDSPCAYGCNALGDDAVACGCPSGFSRIGSGHCMSTLNPPVGSGGFGGGGRFGGSTGGGFGGTGVGFGGAGGRFGGNGGGLGGVGSEFGGAGGGFGDTGGFGGTGNGGFGAGGSGFGRGFGAAGIGGANGGLGTSNGFGGTGVGRGTSFSGSYGTYGTGQYDLGGVPTYPIVHQDQHTESDSIISTEGCFSCKFNGQHSPVRRRRSVHPSSASNSHVLMPAADNFSDDEIIKIHINNTTHRIMRRSLQMEFRREESISMKTAKNPILLRVSLEQTKHRKRILKLKPAIIYLQNNFDYKILHGNEDKTFAMRTHHGTATLHFQKRLHKPATFDLEVIGRPLDYSNLSDQAQNDLDINLRIIVTH</sequence>
<dbReference type="Proteomes" id="UP001381693">
    <property type="component" value="Unassembled WGS sequence"/>
</dbReference>
<evidence type="ECO:0000313" key="2">
    <source>
        <dbReference type="Proteomes" id="UP001381693"/>
    </source>
</evidence>
<organism evidence="1 2">
    <name type="scientific">Halocaridina rubra</name>
    <name type="common">Hawaiian red shrimp</name>
    <dbReference type="NCBI Taxonomy" id="373956"/>
    <lineage>
        <taxon>Eukaryota</taxon>
        <taxon>Metazoa</taxon>
        <taxon>Ecdysozoa</taxon>
        <taxon>Arthropoda</taxon>
        <taxon>Crustacea</taxon>
        <taxon>Multicrustacea</taxon>
        <taxon>Malacostraca</taxon>
        <taxon>Eumalacostraca</taxon>
        <taxon>Eucarida</taxon>
        <taxon>Decapoda</taxon>
        <taxon>Pleocyemata</taxon>
        <taxon>Caridea</taxon>
        <taxon>Atyoidea</taxon>
        <taxon>Atyidae</taxon>
        <taxon>Halocaridina</taxon>
    </lineage>
</organism>
<protein>
    <submittedName>
        <fullName evidence="1">Uncharacterized protein</fullName>
    </submittedName>
</protein>
<evidence type="ECO:0000313" key="1">
    <source>
        <dbReference type="EMBL" id="KAK7080991.1"/>
    </source>
</evidence>
<comment type="caution">
    <text evidence="1">The sequence shown here is derived from an EMBL/GenBank/DDBJ whole genome shotgun (WGS) entry which is preliminary data.</text>
</comment>
<dbReference type="EMBL" id="JAXCGZ010005731">
    <property type="protein sequence ID" value="KAK7080991.1"/>
    <property type="molecule type" value="Genomic_DNA"/>
</dbReference>